<organism evidence="9 10">
    <name type="scientific">Caballeronia glebae</name>
    <dbReference type="NCBI Taxonomy" id="1777143"/>
    <lineage>
        <taxon>Bacteria</taxon>
        <taxon>Pseudomonadati</taxon>
        <taxon>Pseudomonadota</taxon>
        <taxon>Betaproteobacteria</taxon>
        <taxon>Burkholderiales</taxon>
        <taxon>Burkholderiaceae</taxon>
        <taxon>Caballeronia</taxon>
    </lineage>
</organism>
<evidence type="ECO:0000256" key="7">
    <source>
        <dbReference type="ARBA" id="ARBA00022842"/>
    </source>
</evidence>
<keyword evidence="7 8" id="KW-0460">Magnesium</keyword>
<keyword evidence="6 8" id="KW-0067">ATP-binding</keyword>
<comment type="catalytic activity">
    <reaction evidence="8">
        <text>L-seryl-[protein] + ATP = 3-O-(5'-adenylyl)-L-seryl-[protein] + diphosphate</text>
        <dbReference type="Rhea" id="RHEA:58120"/>
        <dbReference type="Rhea" id="RHEA-COMP:9863"/>
        <dbReference type="Rhea" id="RHEA-COMP:15073"/>
        <dbReference type="ChEBI" id="CHEBI:29999"/>
        <dbReference type="ChEBI" id="CHEBI:30616"/>
        <dbReference type="ChEBI" id="CHEBI:33019"/>
        <dbReference type="ChEBI" id="CHEBI:142516"/>
        <dbReference type="EC" id="2.7.7.108"/>
    </reaction>
</comment>
<feature type="binding site" evidence="8">
    <location>
        <position position="292"/>
    </location>
    <ligand>
        <name>ATP</name>
        <dbReference type="ChEBI" id="CHEBI:30616"/>
    </ligand>
</feature>
<evidence type="ECO:0000256" key="8">
    <source>
        <dbReference type="HAMAP-Rule" id="MF_00692"/>
    </source>
</evidence>
<keyword evidence="2 8" id="KW-0808">Transferase</keyword>
<gene>
    <name evidence="8" type="primary">ydiU</name>
    <name evidence="8" type="synonym">selO</name>
    <name evidence="9" type="ORF">AWB82_01865</name>
</gene>
<comment type="catalytic activity">
    <reaction evidence="8">
        <text>L-tyrosyl-[protein] + UTP = O-(5'-uridylyl)-L-tyrosyl-[protein] + diphosphate</text>
        <dbReference type="Rhea" id="RHEA:83887"/>
        <dbReference type="Rhea" id="RHEA-COMP:10136"/>
        <dbReference type="Rhea" id="RHEA-COMP:20238"/>
        <dbReference type="ChEBI" id="CHEBI:33019"/>
        <dbReference type="ChEBI" id="CHEBI:46398"/>
        <dbReference type="ChEBI" id="CHEBI:46858"/>
        <dbReference type="ChEBI" id="CHEBI:90602"/>
    </reaction>
</comment>
<dbReference type="AlphaFoldDB" id="A0A158A7R2"/>
<comment type="similarity">
    <text evidence="1 8">Belongs to the SELO family.</text>
</comment>
<feature type="binding site" evidence="8">
    <location>
        <position position="156"/>
    </location>
    <ligand>
        <name>ATP</name>
        <dbReference type="ChEBI" id="CHEBI:30616"/>
    </ligand>
</feature>
<comment type="catalytic activity">
    <reaction evidence="8">
        <text>L-histidyl-[protein] + UTP = N(tele)-(5'-uridylyl)-L-histidyl-[protein] + diphosphate</text>
        <dbReference type="Rhea" id="RHEA:83891"/>
        <dbReference type="Rhea" id="RHEA-COMP:9745"/>
        <dbReference type="Rhea" id="RHEA-COMP:20239"/>
        <dbReference type="ChEBI" id="CHEBI:29979"/>
        <dbReference type="ChEBI" id="CHEBI:33019"/>
        <dbReference type="ChEBI" id="CHEBI:46398"/>
        <dbReference type="ChEBI" id="CHEBI:233474"/>
    </reaction>
</comment>
<dbReference type="HAMAP" id="MF_00692">
    <property type="entry name" value="SelO"/>
    <property type="match status" value="1"/>
</dbReference>
<evidence type="ECO:0000256" key="4">
    <source>
        <dbReference type="ARBA" id="ARBA00022723"/>
    </source>
</evidence>
<evidence type="ECO:0000256" key="6">
    <source>
        <dbReference type="ARBA" id="ARBA00022840"/>
    </source>
</evidence>
<feature type="binding site" evidence="8">
    <location>
        <position position="283"/>
    </location>
    <ligand>
        <name>Mg(2+)</name>
        <dbReference type="ChEBI" id="CHEBI:18420"/>
    </ligand>
</feature>
<comment type="catalytic activity">
    <reaction evidence="8">
        <text>L-seryl-[protein] + UTP = O-(5'-uridylyl)-L-seryl-[protein] + diphosphate</text>
        <dbReference type="Rhea" id="RHEA:64604"/>
        <dbReference type="Rhea" id="RHEA-COMP:9863"/>
        <dbReference type="Rhea" id="RHEA-COMP:16635"/>
        <dbReference type="ChEBI" id="CHEBI:29999"/>
        <dbReference type="ChEBI" id="CHEBI:33019"/>
        <dbReference type="ChEBI" id="CHEBI:46398"/>
        <dbReference type="ChEBI" id="CHEBI:156051"/>
    </reaction>
</comment>
<keyword evidence="3 8" id="KW-0548">Nucleotidyltransferase</keyword>
<dbReference type="InterPro" id="IPR003846">
    <property type="entry name" value="SelO"/>
</dbReference>
<evidence type="ECO:0000256" key="2">
    <source>
        <dbReference type="ARBA" id="ARBA00022679"/>
    </source>
</evidence>
<dbReference type="STRING" id="1777143.AWB82_01865"/>
<feature type="binding site" evidence="8">
    <location>
        <position position="121"/>
    </location>
    <ligand>
        <name>ATP</name>
        <dbReference type="ChEBI" id="CHEBI:30616"/>
    </ligand>
</feature>
<comment type="function">
    <text evidence="8">Nucleotidyltransferase involved in the post-translational modification of proteins. It can catalyze the addition of adenosine monophosphate (AMP) or uridine monophosphate (UMP) to a protein, resulting in modifications known as AMPylation and UMPylation.</text>
</comment>
<reference evidence="9" key="1">
    <citation type="submission" date="2016-01" db="EMBL/GenBank/DDBJ databases">
        <authorList>
            <person name="Peeters C."/>
        </authorList>
    </citation>
    <scope>NUCLEOTIDE SEQUENCE [LARGE SCALE GENOMIC DNA]</scope>
    <source>
        <strain evidence="9">LMG 29325</strain>
    </source>
</reference>
<feature type="binding site" evidence="8">
    <location>
        <position position="206"/>
    </location>
    <ligand>
        <name>ATP</name>
        <dbReference type="ChEBI" id="CHEBI:30616"/>
    </ligand>
</feature>
<comment type="catalytic activity">
    <reaction evidence="8">
        <text>L-tyrosyl-[protein] + ATP = O-(5'-adenylyl)-L-tyrosyl-[protein] + diphosphate</text>
        <dbReference type="Rhea" id="RHEA:54288"/>
        <dbReference type="Rhea" id="RHEA-COMP:10136"/>
        <dbReference type="Rhea" id="RHEA-COMP:13846"/>
        <dbReference type="ChEBI" id="CHEBI:30616"/>
        <dbReference type="ChEBI" id="CHEBI:33019"/>
        <dbReference type="ChEBI" id="CHEBI:46858"/>
        <dbReference type="ChEBI" id="CHEBI:83624"/>
        <dbReference type="EC" id="2.7.7.108"/>
    </reaction>
</comment>
<name>A0A158A7R2_9BURK</name>
<comment type="cofactor">
    <cofactor evidence="8">
        <name>Mg(2+)</name>
        <dbReference type="ChEBI" id="CHEBI:18420"/>
    </cofactor>
    <cofactor evidence="8">
        <name>Mn(2+)</name>
        <dbReference type="ChEBI" id="CHEBI:29035"/>
    </cofactor>
</comment>
<dbReference type="EC" id="2.7.7.-" evidence="8"/>
<evidence type="ECO:0000256" key="5">
    <source>
        <dbReference type="ARBA" id="ARBA00022741"/>
    </source>
</evidence>
<dbReference type="PANTHER" id="PTHR32057">
    <property type="entry name" value="PROTEIN ADENYLYLTRANSFERASE SELO, MITOCHONDRIAL"/>
    <property type="match status" value="1"/>
</dbReference>
<dbReference type="GO" id="GO:0005524">
    <property type="term" value="F:ATP binding"/>
    <property type="evidence" value="ECO:0007669"/>
    <property type="project" value="UniProtKB-UniRule"/>
</dbReference>
<protein>
    <recommendedName>
        <fullName evidence="8">Protein nucleotidyltransferase YdiU</fullName>
        <ecNumber evidence="8">2.7.7.-</ecNumber>
    </recommendedName>
    <alternativeName>
        <fullName evidence="8">Protein adenylyltransferase YdiU</fullName>
        <ecNumber evidence="8">2.7.7.108</ecNumber>
    </alternativeName>
    <alternativeName>
        <fullName evidence="8">Protein uridylyltransferase YdiU</fullName>
        <ecNumber evidence="8">2.7.7.-</ecNumber>
    </alternativeName>
</protein>
<feature type="binding site" evidence="8">
    <location>
        <position position="155"/>
    </location>
    <ligand>
        <name>ATP</name>
        <dbReference type="ChEBI" id="CHEBI:30616"/>
    </ligand>
</feature>
<dbReference type="OrthoDB" id="9776281at2"/>
<dbReference type="NCBIfam" id="NF000658">
    <property type="entry name" value="PRK00029.1"/>
    <property type="match status" value="1"/>
</dbReference>
<comment type="caution">
    <text evidence="9">The sequence shown here is derived from an EMBL/GenBank/DDBJ whole genome shotgun (WGS) entry which is preliminary data.</text>
</comment>
<evidence type="ECO:0000256" key="1">
    <source>
        <dbReference type="ARBA" id="ARBA00009747"/>
    </source>
</evidence>
<sequence>MSFSPSNAVRASRADTPADAHSMSEIASAVRVGEPGSFAALGAAFLTRLPAAPVPDPYLVGLSREMAESLGFDPQVATGAEKDAFAAWFAGNPTRDWPADALPYAAVYSGHQFGVWAGQLGDGRALTLGEVEHDGARLEVQLKGAGRTPYSRMGDGRAVLRSSIREFLCSEAMHHLGIPTTRALAVIGSDLPVRRETIETAAIVTRVSPSFVRFGHFEHFYSNDRIDELKTLADHVIDRFYPHCRDADDPYLALLDEAVRSTADLMAQWQGVGFCHGVMNTDNMSILGLTIDYGPFGFMDAFDAHHVCNHSDTQGRYSYGRQPQVAYWNLFCLAQALVPLFGANLPEEGRAERVVEEAQKVMEHYKDRFGPALVATMRAKLGLDIEREGDDKLANGLFEIMHANRADFTLTFRNLSKLSKSDASRDAPVRDLFLDRAAFDAWAAQYRERLAHELRDDAARAAAMNRVNPKYVLRNHLAEHAIRRAAEKDFSEVARLLDVLRHPYDEQPEYEAYAGLPPDWASGLEVSCSS</sequence>
<keyword evidence="10" id="KW-1185">Reference proteome</keyword>
<evidence type="ECO:0000256" key="3">
    <source>
        <dbReference type="ARBA" id="ARBA00022695"/>
    </source>
</evidence>
<keyword evidence="5 8" id="KW-0547">Nucleotide-binding</keyword>
<evidence type="ECO:0000313" key="9">
    <source>
        <dbReference type="EMBL" id="SAK53882.1"/>
    </source>
</evidence>
<evidence type="ECO:0000313" key="10">
    <source>
        <dbReference type="Proteomes" id="UP000054596"/>
    </source>
</evidence>
<keyword evidence="4 8" id="KW-0479">Metal-binding</keyword>
<keyword evidence="8" id="KW-0464">Manganese</keyword>
<accession>A0A158A7R2</accession>
<dbReference type="EMBL" id="FCOJ02000010">
    <property type="protein sequence ID" value="SAK53882.1"/>
    <property type="molecule type" value="Genomic_DNA"/>
</dbReference>
<dbReference type="GO" id="GO:0000287">
    <property type="term" value="F:magnesium ion binding"/>
    <property type="evidence" value="ECO:0007669"/>
    <property type="project" value="UniProtKB-UniRule"/>
</dbReference>
<feature type="binding site" evidence="8">
    <location>
        <position position="123"/>
    </location>
    <ligand>
        <name>ATP</name>
        <dbReference type="ChEBI" id="CHEBI:30616"/>
    </ligand>
</feature>
<feature type="active site" description="Proton acceptor" evidence="8">
    <location>
        <position position="282"/>
    </location>
</feature>
<dbReference type="Proteomes" id="UP000054596">
    <property type="component" value="Unassembled WGS sequence"/>
</dbReference>
<dbReference type="Pfam" id="PF02696">
    <property type="entry name" value="SelO"/>
    <property type="match status" value="1"/>
</dbReference>
<feature type="binding site" evidence="8">
    <location>
        <position position="213"/>
    </location>
    <ligand>
        <name>ATP</name>
        <dbReference type="ChEBI" id="CHEBI:30616"/>
    </ligand>
</feature>
<dbReference type="RefSeq" id="WP_086966829.1">
    <property type="nucleotide sequence ID" value="NZ_FCOJ02000010.1"/>
</dbReference>
<feature type="binding site" evidence="8">
    <location>
        <position position="143"/>
    </location>
    <ligand>
        <name>ATP</name>
        <dbReference type="ChEBI" id="CHEBI:30616"/>
    </ligand>
</feature>
<feature type="binding site" evidence="8">
    <location>
        <position position="124"/>
    </location>
    <ligand>
        <name>ATP</name>
        <dbReference type="ChEBI" id="CHEBI:30616"/>
    </ligand>
</feature>
<comment type="catalytic activity">
    <reaction evidence="8">
        <text>L-threonyl-[protein] + ATP = 3-O-(5'-adenylyl)-L-threonyl-[protein] + diphosphate</text>
        <dbReference type="Rhea" id="RHEA:54292"/>
        <dbReference type="Rhea" id="RHEA-COMP:11060"/>
        <dbReference type="Rhea" id="RHEA-COMP:13847"/>
        <dbReference type="ChEBI" id="CHEBI:30013"/>
        <dbReference type="ChEBI" id="CHEBI:30616"/>
        <dbReference type="ChEBI" id="CHEBI:33019"/>
        <dbReference type="ChEBI" id="CHEBI:138113"/>
        <dbReference type="EC" id="2.7.7.108"/>
    </reaction>
</comment>
<feature type="binding site" evidence="8">
    <location>
        <position position="292"/>
    </location>
    <ligand>
        <name>Mg(2+)</name>
        <dbReference type="ChEBI" id="CHEBI:18420"/>
    </ligand>
</feature>
<dbReference type="PANTHER" id="PTHR32057:SF14">
    <property type="entry name" value="PROTEIN ADENYLYLTRANSFERASE SELO, MITOCHONDRIAL"/>
    <property type="match status" value="1"/>
</dbReference>
<dbReference type="GO" id="GO:0070733">
    <property type="term" value="F:AMPylase activity"/>
    <property type="evidence" value="ECO:0007669"/>
    <property type="project" value="UniProtKB-EC"/>
</dbReference>
<proteinExistence type="inferred from homology"/>
<dbReference type="GO" id="GO:0030145">
    <property type="term" value="F:manganese ion binding"/>
    <property type="evidence" value="ECO:0007669"/>
    <property type="project" value="UniProtKB-UniRule"/>
</dbReference>
<dbReference type="EC" id="2.7.7.108" evidence="8"/>